<comment type="function">
    <text evidence="8 10">Plays an essential role in the initiation and regulation of chromosomal replication. ATP-DnaA binds to the origin of replication (oriC) to initiate formation of the DNA replication initiation complex once per cell cycle. Binds the DnaA box (a 9 base pair repeat at the origin) and separates the double-stranded (ds)DNA. Forms a right-handed helical filament on oriC DNA; dsDNA binds to the exterior of the filament while single-stranded (ss)DNA is stabiized in the filament's interior. The ATP-DnaA-oriC complex binds and stabilizes one strand of the AT-rich DNA unwinding element (DUE), permitting loading of DNA polymerase. After initiation quickly degrades to an ADP-DnaA complex that is not apt for DNA replication. Binds acidic phospholipids.</text>
</comment>
<feature type="region of interest" description="Disordered" evidence="12">
    <location>
        <begin position="83"/>
        <end position="103"/>
    </location>
</feature>
<dbReference type="SMART" id="SM00382">
    <property type="entry name" value="AAA"/>
    <property type="match status" value="1"/>
</dbReference>
<keyword evidence="2 8" id="KW-0963">Cytoplasm</keyword>
<keyword evidence="7 8" id="KW-0238">DNA-binding</keyword>
<keyword evidence="16" id="KW-1185">Reference proteome</keyword>
<feature type="binding site" evidence="8">
    <location>
        <position position="151"/>
    </location>
    <ligand>
        <name>ATP</name>
        <dbReference type="ChEBI" id="CHEBI:30616"/>
    </ligand>
</feature>
<protein>
    <recommendedName>
        <fullName evidence="8 9">Chromosomal replication initiator protein DnaA</fullName>
    </recommendedName>
</protein>
<dbReference type="CDD" id="cd06571">
    <property type="entry name" value="Bac_DnaA_C"/>
    <property type="match status" value="1"/>
</dbReference>
<evidence type="ECO:0000256" key="1">
    <source>
        <dbReference type="ARBA" id="ARBA00006583"/>
    </source>
</evidence>
<comment type="subcellular location">
    <subcellularLocation>
        <location evidence="8">Cytoplasm</location>
    </subcellularLocation>
</comment>
<feature type="domain" description="AAA+ ATPase" evidence="13">
    <location>
        <begin position="138"/>
        <end position="274"/>
    </location>
</feature>
<dbReference type="Pfam" id="PF00308">
    <property type="entry name" value="Bac_DnaA"/>
    <property type="match status" value="1"/>
</dbReference>
<dbReference type="InterPro" id="IPR038454">
    <property type="entry name" value="DnaA_N_sf"/>
</dbReference>
<dbReference type="PROSITE" id="PS01008">
    <property type="entry name" value="DNAA"/>
    <property type="match status" value="1"/>
</dbReference>
<dbReference type="InterPro" id="IPR018312">
    <property type="entry name" value="Chromosome_initiator_DnaA_CS"/>
</dbReference>
<dbReference type="Pfam" id="PF08299">
    <property type="entry name" value="Bac_DnaA_C"/>
    <property type="match status" value="1"/>
</dbReference>
<dbReference type="Gene3D" id="3.40.50.300">
    <property type="entry name" value="P-loop containing nucleotide triphosphate hydrolases"/>
    <property type="match status" value="1"/>
</dbReference>
<comment type="caution">
    <text evidence="8">Lacks conserved residue(s) required for the propagation of feature annotation.</text>
</comment>
<feature type="region of interest" description="Domain I, interacts with DnaA modulators" evidence="8">
    <location>
        <begin position="1"/>
        <end position="93"/>
    </location>
</feature>
<dbReference type="InterPro" id="IPR010921">
    <property type="entry name" value="Trp_repressor/repl_initiator"/>
</dbReference>
<dbReference type="InterPro" id="IPR013317">
    <property type="entry name" value="DnaA_dom"/>
</dbReference>
<evidence type="ECO:0000256" key="3">
    <source>
        <dbReference type="ARBA" id="ARBA00022705"/>
    </source>
</evidence>
<dbReference type="HAMAP" id="MF_00377">
    <property type="entry name" value="DnaA_bact"/>
    <property type="match status" value="1"/>
</dbReference>
<evidence type="ECO:0000256" key="8">
    <source>
        <dbReference type="HAMAP-Rule" id="MF_00377"/>
    </source>
</evidence>
<dbReference type="SUPFAM" id="SSF48295">
    <property type="entry name" value="TrpR-like"/>
    <property type="match status" value="1"/>
</dbReference>
<evidence type="ECO:0000256" key="5">
    <source>
        <dbReference type="ARBA" id="ARBA00022840"/>
    </source>
</evidence>
<feature type="region of interest" description="Domain IV, binds dsDNA" evidence="8">
    <location>
        <begin position="327"/>
        <end position="451"/>
    </location>
</feature>
<dbReference type="Gene3D" id="3.30.300.180">
    <property type="match status" value="1"/>
</dbReference>
<keyword evidence="6 8" id="KW-0446">Lipid-binding</keyword>
<sequence>MDAKSLWDKLDEELKNDFTQVSYRTWFSNVKPIKFENNKLTIQLPSPLHVDYWQKNITSKVIEYSFQITGKDITPVLVTEDQVNDAKQEQEQKQPFPVADDENNQLNPKYTFDKFVVGKPNMFAQAAALSVAEDPGTTYNPLLIYGGVGLGKTHLMQAIGNYMLEQDPSKNVVFITSEKFTNEFVSAVKKDSNGGNEMEKFKEKYRNVDLLLVDDIQFFSSKDKTQEEFFHTFNDLHKDGKQIVMTSDRLPNEIAKLQDRLISRFNWGLAVSIDEPDVATRTKILQSKAKYAKISITDEALEYLAEKVDSNVRELESALSRVKAYSKFQGTKAVINTQLVEDAMNGLDYSTKIDRNVDINEILEKVASYYNVQVKDIKGKKRFKEIVGPRQVAMYLSRELTNASLPKIGKAFGGKDHTTVIHAYDKIKKALKNNDPQIKDEVGDLKTELLR</sequence>
<dbReference type="EMBL" id="JAWMWH010000001">
    <property type="protein sequence ID" value="MEJ6399986.1"/>
    <property type="molecule type" value="Genomic_DNA"/>
</dbReference>
<evidence type="ECO:0000256" key="11">
    <source>
        <dbReference type="RuleBase" id="RU004227"/>
    </source>
</evidence>
<comment type="domain">
    <text evidence="8">Domain I is involved in oligomerization and binding regulators, domain II is flexibile and of varying length in different bacteria, domain III forms the AAA+ region, while domain IV binds dsDNA.</text>
</comment>
<evidence type="ECO:0000256" key="9">
    <source>
        <dbReference type="NCBIfam" id="TIGR00362"/>
    </source>
</evidence>
<organism evidence="15 16">
    <name type="scientific">Nicoliella lavandulae</name>
    <dbReference type="NCBI Taxonomy" id="3082954"/>
    <lineage>
        <taxon>Bacteria</taxon>
        <taxon>Bacillati</taxon>
        <taxon>Bacillota</taxon>
        <taxon>Bacilli</taxon>
        <taxon>Lactobacillales</taxon>
        <taxon>Lactobacillaceae</taxon>
        <taxon>Nicoliella</taxon>
    </lineage>
</organism>
<evidence type="ECO:0000256" key="2">
    <source>
        <dbReference type="ARBA" id="ARBA00022490"/>
    </source>
</evidence>
<feature type="domain" description="Chromosomal replication initiator DnaA C-terminal" evidence="14">
    <location>
        <begin position="358"/>
        <end position="427"/>
    </location>
</feature>
<comment type="caution">
    <text evidence="15">The sequence shown here is derived from an EMBL/GenBank/DDBJ whole genome shotgun (WGS) entry which is preliminary data.</text>
</comment>
<keyword evidence="3 8" id="KW-0235">DNA replication</keyword>
<accession>A0ABU8SJC6</accession>
<reference evidence="15 16" key="1">
    <citation type="submission" date="2023-10" db="EMBL/GenBank/DDBJ databases">
        <title>Nicoliella lavandulae sp. nov. isolated from Lavandula angustifolia flowers.</title>
        <authorList>
            <person name="Alcantara C."/>
            <person name="Zuniga M."/>
            <person name="Landete J.M."/>
            <person name="Monedero V."/>
        </authorList>
    </citation>
    <scope>NUCLEOTIDE SEQUENCE [LARGE SCALE GENOMIC DNA]</scope>
    <source>
        <strain evidence="15 16">Es01</strain>
    </source>
</reference>
<evidence type="ECO:0000259" key="14">
    <source>
        <dbReference type="SMART" id="SM00760"/>
    </source>
</evidence>
<dbReference type="PANTHER" id="PTHR30050">
    <property type="entry name" value="CHROMOSOMAL REPLICATION INITIATOR PROTEIN DNAA"/>
    <property type="match status" value="1"/>
</dbReference>
<dbReference type="CDD" id="cd00009">
    <property type="entry name" value="AAA"/>
    <property type="match status" value="1"/>
</dbReference>
<dbReference type="NCBIfam" id="TIGR00362">
    <property type="entry name" value="DnaA"/>
    <property type="match status" value="1"/>
</dbReference>
<dbReference type="PANTHER" id="PTHR30050:SF2">
    <property type="entry name" value="CHROMOSOMAL REPLICATION INITIATOR PROTEIN DNAA"/>
    <property type="match status" value="1"/>
</dbReference>
<comment type="subunit">
    <text evidence="8">Oligomerizes as a right-handed, spiral filament on DNA at oriC.</text>
</comment>
<dbReference type="InterPro" id="IPR024633">
    <property type="entry name" value="DnaA_N_dom"/>
</dbReference>
<dbReference type="InterPro" id="IPR013159">
    <property type="entry name" value="DnaA_C"/>
</dbReference>
<evidence type="ECO:0000256" key="7">
    <source>
        <dbReference type="ARBA" id="ARBA00023125"/>
    </source>
</evidence>
<keyword evidence="4 8" id="KW-0547">Nucleotide-binding</keyword>
<keyword evidence="5 8" id="KW-0067">ATP-binding</keyword>
<evidence type="ECO:0000256" key="4">
    <source>
        <dbReference type="ARBA" id="ARBA00022741"/>
    </source>
</evidence>
<dbReference type="InterPro" id="IPR001957">
    <property type="entry name" value="Chromosome_initiator_DnaA"/>
</dbReference>
<evidence type="ECO:0000256" key="6">
    <source>
        <dbReference type="ARBA" id="ARBA00023121"/>
    </source>
</evidence>
<feature type="binding site" evidence="8">
    <location>
        <position position="149"/>
    </location>
    <ligand>
        <name>ATP</name>
        <dbReference type="ChEBI" id="CHEBI:30616"/>
    </ligand>
</feature>
<dbReference type="SMART" id="SM00760">
    <property type="entry name" value="Bac_DnaA_C"/>
    <property type="match status" value="1"/>
</dbReference>
<dbReference type="InterPro" id="IPR020591">
    <property type="entry name" value="Chromosome_initiator_DnaA-like"/>
</dbReference>
<comment type="similarity">
    <text evidence="1 8 11">Belongs to the DnaA family.</text>
</comment>
<evidence type="ECO:0000313" key="16">
    <source>
        <dbReference type="Proteomes" id="UP001370590"/>
    </source>
</evidence>
<evidence type="ECO:0000256" key="10">
    <source>
        <dbReference type="RuleBase" id="RU000577"/>
    </source>
</evidence>
<dbReference type="InterPro" id="IPR003593">
    <property type="entry name" value="AAA+_ATPase"/>
</dbReference>
<gene>
    <name evidence="8 15" type="primary">dnaA</name>
    <name evidence="15" type="ORF">R4146_02160</name>
</gene>
<dbReference type="RefSeq" id="WP_339959813.1">
    <property type="nucleotide sequence ID" value="NZ_JAWMWH010000001.1"/>
</dbReference>
<dbReference type="PRINTS" id="PR00051">
    <property type="entry name" value="DNAA"/>
</dbReference>
<proteinExistence type="inferred from homology"/>
<evidence type="ECO:0000313" key="15">
    <source>
        <dbReference type="EMBL" id="MEJ6399986.1"/>
    </source>
</evidence>
<name>A0ABU8SJC6_9LACO</name>
<dbReference type="Gene3D" id="1.10.1750.10">
    <property type="match status" value="1"/>
</dbReference>
<dbReference type="Gene3D" id="1.10.8.60">
    <property type="match status" value="1"/>
</dbReference>
<dbReference type="InterPro" id="IPR027417">
    <property type="entry name" value="P-loop_NTPase"/>
</dbReference>
<feature type="binding site" evidence="8">
    <location>
        <position position="152"/>
    </location>
    <ligand>
        <name>ATP</name>
        <dbReference type="ChEBI" id="CHEBI:30616"/>
    </ligand>
</feature>
<dbReference type="SUPFAM" id="SSF52540">
    <property type="entry name" value="P-loop containing nucleoside triphosphate hydrolases"/>
    <property type="match status" value="1"/>
</dbReference>
<evidence type="ECO:0000259" key="13">
    <source>
        <dbReference type="SMART" id="SM00382"/>
    </source>
</evidence>
<dbReference type="Pfam" id="PF11638">
    <property type="entry name" value="DnaA_N"/>
    <property type="match status" value="1"/>
</dbReference>
<dbReference type="Proteomes" id="UP001370590">
    <property type="component" value="Unassembled WGS sequence"/>
</dbReference>
<evidence type="ECO:0000256" key="12">
    <source>
        <dbReference type="SAM" id="MobiDB-lite"/>
    </source>
</evidence>
<feature type="binding site" evidence="8">
    <location>
        <position position="153"/>
    </location>
    <ligand>
        <name>ATP</name>
        <dbReference type="ChEBI" id="CHEBI:30616"/>
    </ligand>
</feature>